<dbReference type="Proteomes" id="UP000430272">
    <property type="component" value="Unassembled WGS sequence"/>
</dbReference>
<comment type="caution">
    <text evidence="1">The sequence shown here is derived from an EMBL/GenBank/DDBJ whole genome shotgun (WGS) entry which is preliminary data.</text>
</comment>
<dbReference type="OrthoDB" id="1496333at2"/>
<name>A0A844Y5G8_9SPHN</name>
<reference evidence="1 2" key="1">
    <citation type="submission" date="2019-12" db="EMBL/GenBank/DDBJ databases">
        <title>Genomic-based taxomic classification of the family Erythrobacteraceae.</title>
        <authorList>
            <person name="Xu L."/>
        </authorList>
    </citation>
    <scope>NUCLEOTIDE SEQUENCE [LARGE SCALE GENOMIC DNA]</scope>
    <source>
        <strain evidence="1 2">JCM 17468</strain>
    </source>
</reference>
<evidence type="ECO:0000313" key="2">
    <source>
        <dbReference type="Proteomes" id="UP000430272"/>
    </source>
</evidence>
<accession>A0A844Y5G8</accession>
<evidence type="ECO:0000313" key="1">
    <source>
        <dbReference type="EMBL" id="MXO52647.1"/>
    </source>
</evidence>
<dbReference type="SUPFAM" id="SSF52540">
    <property type="entry name" value="P-loop containing nucleoside triphosphate hydrolases"/>
    <property type="match status" value="1"/>
</dbReference>
<gene>
    <name evidence="1" type="ORF">GRI47_01335</name>
</gene>
<dbReference type="RefSeq" id="WP_160659604.1">
    <property type="nucleotide sequence ID" value="NZ_BAABDV010000001.1"/>
</dbReference>
<protein>
    <submittedName>
        <fullName evidence="1">AAA family ATPase</fullName>
    </submittedName>
</protein>
<dbReference type="InterPro" id="IPR027417">
    <property type="entry name" value="P-loop_NTPase"/>
</dbReference>
<dbReference type="EMBL" id="WTYD01000001">
    <property type="protein sequence ID" value="MXO52647.1"/>
    <property type="molecule type" value="Genomic_DNA"/>
</dbReference>
<dbReference type="Pfam" id="PF13481">
    <property type="entry name" value="AAA_25"/>
    <property type="match status" value="1"/>
</dbReference>
<dbReference type="AlphaFoldDB" id="A0A844Y5G8"/>
<dbReference type="Gene3D" id="3.40.50.300">
    <property type="entry name" value="P-loop containing nucleotide triphosphate hydrolases"/>
    <property type="match status" value="1"/>
</dbReference>
<keyword evidence="2" id="KW-1185">Reference proteome</keyword>
<organism evidence="1 2">
    <name type="scientific">Qipengyuania pelagi</name>
    <dbReference type="NCBI Taxonomy" id="994320"/>
    <lineage>
        <taxon>Bacteria</taxon>
        <taxon>Pseudomonadati</taxon>
        <taxon>Pseudomonadota</taxon>
        <taxon>Alphaproteobacteria</taxon>
        <taxon>Sphingomonadales</taxon>
        <taxon>Erythrobacteraceae</taxon>
        <taxon>Qipengyuania</taxon>
    </lineage>
</organism>
<proteinExistence type="predicted"/>
<sequence length="390" mass="42312">MLDTIEPETFFGHDRDGNLIEWESQEAYDRHHDGQDYPDDYKRPDSTRCREIKARLLHLSAIEPVLSISYLVKGWLSAGGYSIIYGPSNAGKTFVALDMAMHVAARKEWRGCKVNGGPVFYIAAEGGSGVLNRLAAFKVEHADMADADFTLLPIGVDLHGSGDAAIIIELLKGTDPALIVVDTLARSMGEGDENTAKDAGMFIRNCDLIREATGAHVAVIHHTGKEEDRGGRGSSAYRAAADTEILIANHRISSKKQRDMAAPNELHYSLRTVTLGCDDDGDPVTSAVVDPADAPPAIRKPLKGKDEVAMTALNEALREHGRNDLGDDYPSGCPAVAIEHWREACAAHGLTTGASDAAARMAFKRAKDKLMDLDEVREFGGHVWKVRDDG</sequence>